<organism evidence="2 3">
    <name type="scientific">Symbiodinium natans</name>
    <dbReference type="NCBI Taxonomy" id="878477"/>
    <lineage>
        <taxon>Eukaryota</taxon>
        <taxon>Sar</taxon>
        <taxon>Alveolata</taxon>
        <taxon>Dinophyceae</taxon>
        <taxon>Suessiales</taxon>
        <taxon>Symbiodiniaceae</taxon>
        <taxon>Symbiodinium</taxon>
    </lineage>
</organism>
<dbReference type="Proteomes" id="UP000604046">
    <property type="component" value="Unassembled WGS sequence"/>
</dbReference>
<comment type="caution">
    <text evidence="2">The sequence shown here is derived from an EMBL/GenBank/DDBJ whole genome shotgun (WGS) entry which is preliminary data.</text>
</comment>
<dbReference type="Gene3D" id="3.60.10.10">
    <property type="entry name" value="Endonuclease/exonuclease/phosphatase"/>
    <property type="match status" value="1"/>
</dbReference>
<evidence type="ECO:0000313" key="3">
    <source>
        <dbReference type="Proteomes" id="UP000604046"/>
    </source>
</evidence>
<sequence length="262" mass="28948">MPGSEWGCFLKDRSFTGTEATTYFKIPCSATTPTPTSTTRSGYFKLRVVSYNLYWWNAFGQNPWKGEKILANIRDNLGAHSIGLQECDSPSRIQESTGLAQASKFAGAQGVMMDSSKLRVVAGTSGSQDLQATGKWGPRHVTWVQLADKATGKSFWHFNTHWCVANGNGRTCNEAVRYTGAKNMLDVIRAKAGNSPTVVTGDFNANMNEKGPQHFLQNGFRLAIVEWVDAIFYSEHWKLVSQGRGDAAESDHRPVFAELELL</sequence>
<gene>
    <name evidence="2" type="ORF">SNAT2548_LOCUS35098</name>
</gene>
<accession>A0A812V4G6</accession>
<dbReference type="SUPFAM" id="SSF56219">
    <property type="entry name" value="DNase I-like"/>
    <property type="match status" value="1"/>
</dbReference>
<name>A0A812V4G6_9DINO</name>
<dbReference type="AlphaFoldDB" id="A0A812V4G6"/>
<protein>
    <recommendedName>
        <fullName evidence="1">Endonuclease/exonuclease/phosphatase domain-containing protein</fullName>
    </recommendedName>
</protein>
<dbReference type="GO" id="GO:0003824">
    <property type="term" value="F:catalytic activity"/>
    <property type="evidence" value="ECO:0007669"/>
    <property type="project" value="InterPro"/>
</dbReference>
<dbReference type="InterPro" id="IPR005135">
    <property type="entry name" value="Endo/exonuclease/phosphatase"/>
</dbReference>
<evidence type="ECO:0000313" key="2">
    <source>
        <dbReference type="EMBL" id="CAE7617328.1"/>
    </source>
</evidence>
<dbReference type="InterPro" id="IPR036691">
    <property type="entry name" value="Endo/exonu/phosph_ase_sf"/>
</dbReference>
<dbReference type="EMBL" id="CAJNDS010002845">
    <property type="protein sequence ID" value="CAE7617328.1"/>
    <property type="molecule type" value="Genomic_DNA"/>
</dbReference>
<keyword evidence="3" id="KW-1185">Reference proteome</keyword>
<proteinExistence type="predicted"/>
<dbReference type="Pfam" id="PF03372">
    <property type="entry name" value="Exo_endo_phos"/>
    <property type="match status" value="1"/>
</dbReference>
<reference evidence="2" key="1">
    <citation type="submission" date="2021-02" db="EMBL/GenBank/DDBJ databases">
        <authorList>
            <person name="Dougan E. K."/>
            <person name="Rhodes N."/>
            <person name="Thang M."/>
            <person name="Chan C."/>
        </authorList>
    </citation>
    <scope>NUCLEOTIDE SEQUENCE</scope>
</reference>
<dbReference type="OrthoDB" id="420813at2759"/>
<feature type="domain" description="Endonuclease/exonuclease/phosphatase" evidence="1">
    <location>
        <begin position="56"/>
        <end position="252"/>
    </location>
</feature>
<evidence type="ECO:0000259" key="1">
    <source>
        <dbReference type="Pfam" id="PF03372"/>
    </source>
</evidence>